<organism evidence="6 7">
    <name type="scientific">Stylophora pistillata</name>
    <name type="common">Smooth cauliflower coral</name>
    <dbReference type="NCBI Taxonomy" id="50429"/>
    <lineage>
        <taxon>Eukaryota</taxon>
        <taxon>Metazoa</taxon>
        <taxon>Cnidaria</taxon>
        <taxon>Anthozoa</taxon>
        <taxon>Hexacorallia</taxon>
        <taxon>Scleractinia</taxon>
        <taxon>Astrocoeniina</taxon>
        <taxon>Pocilloporidae</taxon>
        <taxon>Stylophora</taxon>
    </lineage>
</organism>
<dbReference type="OrthoDB" id="6085656at2759"/>
<gene>
    <name evidence="6" type="primary">HES4</name>
    <name evidence="6" type="ORF">AWC38_SpisGene1624</name>
</gene>
<dbReference type="InterPro" id="IPR003650">
    <property type="entry name" value="Orange_dom"/>
</dbReference>
<evidence type="ECO:0000256" key="1">
    <source>
        <dbReference type="ARBA" id="ARBA00004123"/>
    </source>
</evidence>
<dbReference type="Gene3D" id="4.10.280.10">
    <property type="entry name" value="Helix-loop-helix DNA-binding domain"/>
    <property type="match status" value="1"/>
</dbReference>
<name>A0A2B4SSC0_STYPI</name>
<accession>A0A2B4SSC0</accession>
<dbReference type="GO" id="GO:0006355">
    <property type="term" value="P:regulation of DNA-templated transcription"/>
    <property type="evidence" value="ECO:0007669"/>
    <property type="project" value="InterPro"/>
</dbReference>
<dbReference type="Pfam" id="PF07527">
    <property type="entry name" value="Hairy_orange"/>
    <property type="match status" value="1"/>
</dbReference>
<evidence type="ECO:0000256" key="3">
    <source>
        <dbReference type="ARBA" id="ARBA00023163"/>
    </source>
</evidence>
<dbReference type="SUPFAM" id="SSF158457">
    <property type="entry name" value="Orange domain-like"/>
    <property type="match status" value="1"/>
</dbReference>
<feature type="domain" description="BHLH" evidence="5">
    <location>
        <begin position="1"/>
        <end position="50"/>
    </location>
</feature>
<dbReference type="PROSITE" id="PS50888">
    <property type="entry name" value="BHLH"/>
    <property type="match status" value="1"/>
</dbReference>
<dbReference type="CDD" id="cd11410">
    <property type="entry name" value="bHLH_O_HES"/>
    <property type="match status" value="1"/>
</dbReference>
<sequence>MEKRRRERINRSLEELKRLVLEAQNRDSSRYTKLEKADILEMTVRYLRSLRHHQRAVMTTTDPYMLLKHRAGYSACVAELSKNVIGDNSLEPDVKTQILSHLTGCHATQRGAGDIPIQSPARYLSSVHYENTANLSVKEQRRLLPKDTTNAHASQARTTVSPYMVQGHRVHPSAGTIPVHYVPILGTDSGTSSGMYHALVPSVSSPALHLTDPLWRPW</sequence>
<dbReference type="InterPro" id="IPR036638">
    <property type="entry name" value="HLH_DNA-bd_sf"/>
</dbReference>
<dbReference type="InterPro" id="IPR050370">
    <property type="entry name" value="HES_HEY"/>
</dbReference>
<dbReference type="SMART" id="SM00353">
    <property type="entry name" value="HLH"/>
    <property type="match status" value="1"/>
</dbReference>
<dbReference type="Proteomes" id="UP000225706">
    <property type="component" value="Unassembled WGS sequence"/>
</dbReference>
<dbReference type="Pfam" id="PF00010">
    <property type="entry name" value="HLH"/>
    <property type="match status" value="1"/>
</dbReference>
<dbReference type="GO" id="GO:0005634">
    <property type="term" value="C:nucleus"/>
    <property type="evidence" value="ECO:0007669"/>
    <property type="project" value="UniProtKB-SubCell"/>
</dbReference>
<dbReference type="GO" id="GO:0003677">
    <property type="term" value="F:DNA binding"/>
    <property type="evidence" value="ECO:0007669"/>
    <property type="project" value="InterPro"/>
</dbReference>
<evidence type="ECO:0000256" key="4">
    <source>
        <dbReference type="ARBA" id="ARBA00023242"/>
    </source>
</evidence>
<dbReference type="GO" id="GO:0046983">
    <property type="term" value="F:protein dimerization activity"/>
    <property type="evidence" value="ECO:0007669"/>
    <property type="project" value="InterPro"/>
</dbReference>
<keyword evidence="4" id="KW-0539">Nucleus</keyword>
<evidence type="ECO:0000256" key="2">
    <source>
        <dbReference type="ARBA" id="ARBA00023015"/>
    </source>
</evidence>
<comment type="subcellular location">
    <subcellularLocation>
        <location evidence="1">Nucleus</location>
    </subcellularLocation>
</comment>
<dbReference type="SUPFAM" id="SSF47459">
    <property type="entry name" value="HLH, helix-loop-helix DNA-binding domain"/>
    <property type="match status" value="1"/>
</dbReference>
<dbReference type="EMBL" id="LSMT01000011">
    <property type="protein sequence ID" value="PFX33574.1"/>
    <property type="molecule type" value="Genomic_DNA"/>
</dbReference>
<keyword evidence="3" id="KW-0804">Transcription</keyword>
<dbReference type="InterPro" id="IPR011598">
    <property type="entry name" value="bHLH_dom"/>
</dbReference>
<evidence type="ECO:0000313" key="7">
    <source>
        <dbReference type="Proteomes" id="UP000225706"/>
    </source>
</evidence>
<evidence type="ECO:0000259" key="5">
    <source>
        <dbReference type="PROSITE" id="PS50888"/>
    </source>
</evidence>
<comment type="caution">
    <text evidence="6">The sequence shown here is derived from an EMBL/GenBank/DDBJ whole genome shotgun (WGS) entry which is preliminary data.</text>
</comment>
<keyword evidence="2" id="KW-0805">Transcription regulation</keyword>
<protein>
    <submittedName>
        <fullName evidence="6">Transcription factor HES-4</fullName>
    </submittedName>
</protein>
<reference evidence="7" key="1">
    <citation type="journal article" date="2017" name="bioRxiv">
        <title>Comparative analysis of the genomes of Stylophora pistillata and Acropora digitifera provides evidence for extensive differences between species of corals.</title>
        <authorList>
            <person name="Voolstra C.R."/>
            <person name="Li Y."/>
            <person name="Liew Y.J."/>
            <person name="Baumgarten S."/>
            <person name="Zoccola D."/>
            <person name="Flot J.-F."/>
            <person name="Tambutte S."/>
            <person name="Allemand D."/>
            <person name="Aranda M."/>
        </authorList>
    </citation>
    <scope>NUCLEOTIDE SEQUENCE [LARGE SCALE GENOMIC DNA]</scope>
</reference>
<dbReference type="STRING" id="50429.A0A2B4SSC0"/>
<keyword evidence="7" id="KW-1185">Reference proteome</keyword>
<dbReference type="PANTHER" id="PTHR10985">
    <property type="entry name" value="BASIC HELIX-LOOP-HELIX TRANSCRIPTION FACTOR, HES-RELATED"/>
    <property type="match status" value="1"/>
</dbReference>
<evidence type="ECO:0000313" key="6">
    <source>
        <dbReference type="EMBL" id="PFX33574.1"/>
    </source>
</evidence>
<dbReference type="AlphaFoldDB" id="A0A2B4SSC0"/>
<proteinExistence type="predicted"/>